<sequence>MKLIQPLVWGCLLCAGLGNAAGTLQKPNIIIYFADDISARELPIYGSTVWSKPERGDTSDPALRAVTPVLDKMATDGCWIKTAWAACVCNPSRAMMMSGRYAYQTKWWNNKDKGFGPDETGKVNGTWPVYQSSPLLLGHIAQQSGYGTYWAGKTQMAGSWEKHGFDEGCFTPGNLENKDNPFTDFKHEYKKVDGKRVPVCKDTGKVCDTYLQHGWYWYPHVKLLNHPSSKESIEWWPNTPESKENYGLHTYGPDVELQFTFDFMDRKQKEGKPFFIYHTTHLGHAGWDWFEPVKNGQSWVGTPKIKWDGKKYTRTEPKVTGDKGVYNTHGTVTEPGMHSHLNYIDYQLWQYRQKLDKMGVADNTVIIFAADNGTGGYGKNSGEKQKGCHVPMIIYAPGMTKHGEQDVLACVADVLPTLADLTGFEIPADYKIDGESLVPFLYTDQPEHRDWIYAQRGPEQLIRGKKVLKDGRDNWFDVSQHHNDLISFDEIKNWGAVSEAHRDEREELLELLPQYDLYYDEYNAPGVDHEPKSRPKYSRKRSEQSAKVQAVPVKKKKPASPQAGKSKEAFCALKKVEMGKKGKTYVQVKVEKLFDQMDANNDGLATREEQKAYYARKGK</sequence>
<name>A0A6C2UR34_9BACT</name>
<dbReference type="InterPro" id="IPR000917">
    <property type="entry name" value="Sulfatase_N"/>
</dbReference>
<evidence type="ECO:0000256" key="1">
    <source>
        <dbReference type="ARBA" id="ARBA00008779"/>
    </source>
</evidence>
<dbReference type="Pfam" id="PF00884">
    <property type="entry name" value="Sulfatase"/>
    <property type="match status" value="1"/>
</dbReference>
<feature type="domain" description="Sulfatase N-terminal" evidence="5">
    <location>
        <begin position="27"/>
        <end position="423"/>
    </location>
</feature>
<keyword evidence="7" id="KW-1185">Reference proteome</keyword>
<dbReference type="InterPro" id="IPR050738">
    <property type="entry name" value="Sulfatase"/>
</dbReference>
<dbReference type="InterPro" id="IPR017850">
    <property type="entry name" value="Alkaline_phosphatase_core_sf"/>
</dbReference>
<evidence type="ECO:0000259" key="5">
    <source>
        <dbReference type="Pfam" id="PF00884"/>
    </source>
</evidence>
<dbReference type="Gene3D" id="3.40.720.10">
    <property type="entry name" value="Alkaline Phosphatase, subunit A"/>
    <property type="match status" value="1"/>
</dbReference>
<accession>A0A6C2UR34</accession>
<reference evidence="6 7" key="1">
    <citation type="submission" date="2019-04" db="EMBL/GenBank/DDBJ databases">
        <authorList>
            <person name="Van Vliet M D."/>
        </authorList>
    </citation>
    <scope>NUCLEOTIDE SEQUENCE [LARGE SCALE GENOMIC DNA]</scope>
    <source>
        <strain evidence="6 7">F21</strain>
    </source>
</reference>
<dbReference type="RefSeq" id="WP_136063786.1">
    <property type="nucleotide sequence ID" value="NZ_CAAHFH010000002.1"/>
</dbReference>
<proteinExistence type="inferred from homology"/>
<keyword evidence="4" id="KW-0732">Signal</keyword>
<evidence type="ECO:0000313" key="7">
    <source>
        <dbReference type="Proteomes" id="UP000346198"/>
    </source>
</evidence>
<evidence type="ECO:0000256" key="3">
    <source>
        <dbReference type="SAM" id="MobiDB-lite"/>
    </source>
</evidence>
<protein>
    <submittedName>
        <fullName evidence="6">Arylsulfatase</fullName>
    </submittedName>
</protein>
<dbReference type="SUPFAM" id="SSF53649">
    <property type="entry name" value="Alkaline phosphatase-like"/>
    <property type="match status" value="1"/>
</dbReference>
<dbReference type="GO" id="GO:0004065">
    <property type="term" value="F:arylsulfatase activity"/>
    <property type="evidence" value="ECO:0007669"/>
    <property type="project" value="TreeGrafter"/>
</dbReference>
<dbReference type="PANTHER" id="PTHR42693:SF53">
    <property type="entry name" value="ENDO-4-O-SULFATASE"/>
    <property type="match status" value="1"/>
</dbReference>
<evidence type="ECO:0000313" key="6">
    <source>
        <dbReference type="EMBL" id="VGO22403.1"/>
    </source>
</evidence>
<dbReference type="EMBL" id="CAAHFH010000002">
    <property type="protein sequence ID" value="VGO22403.1"/>
    <property type="molecule type" value="Genomic_DNA"/>
</dbReference>
<feature type="signal peptide" evidence="4">
    <location>
        <begin position="1"/>
        <end position="20"/>
    </location>
</feature>
<evidence type="ECO:0000256" key="2">
    <source>
        <dbReference type="ARBA" id="ARBA00022801"/>
    </source>
</evidence>
<dbReference type="AlphaFoldDB" id="A0A6C2UR34"/>
<evidence type="ECO:0000256" key="4">
    <source>
        <dbReference type="SAM" id="SignalP"/>
    </source>
</evidence>
<dbReference type="Proteomes" id="UP000346198">
    <property type="component" value="Unassembled WGS sequence"/>
</dbReference>
<gene>
    <name evidence="6" type="ORF">SCARR_04486</name>
</gene>
<feature type="chain" id="PRO_5028908490" evidence="4">
    <location>
        <begin position="21"/>
        <end position="619"/>
    </location>
</feature>
<feature type="region of interest" description="Disordered" evidence="3">
    <location>
        <begin position="523"/>
        <end position="566"/>
    </location>
</feature>
<comment type="similarity">
    <text evidence="1">Belongs to the sulfatase family.</text>
</comment>
<keyword evidence="2" id="KW-0378">Hydrolase</keyword>
<organism evidence="6 7">
    <name type="scientific">Pontiella sulfatireligans</name>
    <dbReference type="NCBI Taxonomy" id="2750658"/>
    <lineage>
        <taxon>Bacteria</taxon>
        <taxon>Pseudomonadati</taxon>
        <taxon>Kiritimatiellota</taxon>
        <taxon>Kiritimatiellia</taxon>
        <taxon>Kiritimatiellales</taxon>
        <taxon>Pontiellaceae</taxon>
        <taxon>Pontiella</taxon>
    </lineage>
</organism>
<dbReference type="PANTHER" id="PTHR42693">
    <property type="entry name" value="ARYLSULFATASE FAMILY MEMBER"/>
    <property type="match status" value="1"/>
</dbReference>